<organism evidence="11 12">
    <name type="scientific">Strigamia maritima</name>
    <name type="common">European centipede</name>
    <name type="synonym">Geophilus maritimus</name>
    <dbReference type="NCBI Taxonomy" id="126957"/>
    <lineage>
        <taxon>Eukaryota</taxon>
        <taxon>Metazoa</taxon>
        <taxon>Ecdysozoa</taxon>
        <taxon>Arthropoda</taxon>
        <taxon>Myriapoda</taxon>
        <taxon>Chilopoda</taxon>
        <taxon>Pleurostigmophora</taxon>
        <taxon>Geophilomorpha</taxon>
        <taxon>Linotaeniidae</taxon>
        <taxon>Strigamia</taxon>
    </lineage>
</organism>
<comment type="subcellular location">
    <subcellularLocation>
        <location evidence="1">Cell membrane</location>
    </subcellularLocation>
</comment>
<dbReference type="SUPFAM" id="SSF48726">
    <property type="entry name" value="Immunoglobulin"/>
    <property type="match status" value="3"/>
</dbReference>
<keyword evidence="8" id="KW-0393">Immunoglobulin domain</keyword>
<dbReference type="InterPro" id="IPR007110">
    <property type="entry name" value="Ig-like_dom"/>
</dbReference>
<feature type="signal peptide" evidence="9">
    <location>
        <begin position="1"/>
        <end position="16"/>
    </location>
</feature>
<sequence>MYFNIIFLLPLIVVEAQRNPTISYITREQITNIGGVINLECSVQFAQDYPIFWSRIDPSAPRDSLTLSSGSSMMIRDNRFSLRHDTATSTYTLQIKDIQESDAGTYQCQVVITMTNKITADVQVLVRMPPIISDNSTRSVVVSEGQAVRLECYAGGFPPPKIYWRRESNAILPTGGSLHRGSILNIPRVTKEDRGTYYCVADNGVGRGSRRNINVEVEFAPVLTIARPRVGQALLYDADLECHVEAYPPPAITWIKDGFVLTNNQHYQVSIFATADEYTDSTLRAVTVEKKQYGIYICRAANKLGINQANVELFETVVPVCPPACHVSRNQGAISNSLNLAVFATCVFITLVKIVES</sequence>
<keyword evidence="7" id="KW-0325">Glycoprotein</keyword>
<evidence type="ECO:0000313" key="11">
    <source>
        <dbReference type="EnsemblMetazoa" id="SMAR015125-PA"/>
    </source>
</evidence>
<dbReference type="FunFam" id="2.60.40.10:FF:000005">
    <property type="entry name" value="Neuronal cell adhesion molecule"/>
    <property type="match status" value="1"/>
</dbReference>
<feature type="domain" description="Ig-like" evidence="10">
    <location>
        <begin position="221"/>
        <end position="318"/>
    </location>
</feature>
<dbReference type="InterPro" id="IPR013783">
    <property type="entry name" value="Ig-like_fold"/>
</dbReference>
<dbReference type="SMART" id="SM00408">
    <property type="entry name" value="IGc2"/>
    <property type="match status" value="3"/>
</dbReference>
<evidence type="ECO:0000313" key="12">
    <source>
        <dbReference type="Proteomes" id="UP000014500"/>
    </source>
</evidence>
<keyword evidence="12" id="KW-1185">Reference proteome</keyword>
<reference evidence="11" key="2">
    <citation type="submission" date="2015-02" db="UniProtKB">
        <authorList>
            <consortium name="EnsemblMetazoa"/>
        </authorList>
    </citation>
    <scope>IDENTIFICATION</scope>
</reference>
<dbReference type="InterPro" id="IPR013098">
    <property type="entry name" value="Ig_I-set"/>
</dbReference>
<protein>
    <recommendedName>
        <fullName evidence="10">Ig-like domain-containing protein</fullName>
    </recommendedName>
</protein>
<dbReference type="OMA" id="LSCSVQY"/>
<dbReference type="PROSITE" id="PS50835">
    <property type="entry name" value="IG_LIKE"/>
    <property type="match status" value="3"/>
</dbReference>
<dbReference type="Proteomes" id="UP000014500">
    <property type="component" value="Unassembled WGS sequence"/>
</dbReference>
<evidence type="ECO:0000256" key="4">
    <source>
        <dbReference type="ARBA" id="ARBA00022737"/>
    </source>
</evidence>
<feature type="chain" id="PRO_5004590588" description="Ig-like domain-containing protein" evidence="9">
    <location>
        <begin position="17"/>
        <end position="357"/>
    </location>
</feature>
<dbReference type="PANTHER" id="PTHR12231:SF220">
    <property type="entry name" value="LACHESIN"/>
    <property type="match status" value="1"/>
</dbReference>
<keyword evidence="4" id="KW-0677">Repeat</keyword>
<proteinExistence type="predicted"/>
<dbReference type="CDD" id="cd00099">
    <property type="entry name" value="IgV"/>
    <property type="match status" value="1"/>
</dbReference>
<evidence type="ECO:0000256" key="9">
    <source>
        <dbReference type="SAM" id="SignalP"/>
    </source>
</evidence>
<dbReference type="InterPro" id="IPR003598">
    <property type="entry name" value="Ig_sub2"/>
</dbReference>
<dbReference type="Pfam" id="PF07679">
    <property type="entry name" value="I-set"/>
    <property type="match status" value="1"/>
</dbReference>
<dbReference type="GO" id="GO:0098609">
    <property type="term" value="P:cell-cell adhesion"/>
    <property type="evidence" value="ECO:0007669"/>
    <property type="project" value="UniProtKB-ARBA"/>
</dbReference>
<dbReference type="HOGENOM" id="CLU_027228_4_0_1"/>
<dbReference type="STRING" id="126957.T1JMP5"/>
<dbReference type="eggNOG" id="KOG3510">
    <property type="taxonomic scope" value="Eukaryota"/>
</dbReference>
<dbReference type="Pfam" id="PF13927">
    <property type="entry name" value="Ig_3"/>
    <property type="match status" value="1"/>
</dbReference>
<feature type="domain" description="Ig-like" evidence="10">
    <location>
        <begin position="20"/>
        <end position="119"/>
    </location>
</feature>
<accession>T1JMP5</accession>
<dbReference type="PANTHER" id="PTHR12231">
    <property type="entry name" value="CTX-RELATED TYPE I TRANSMEMBRANE PROTEIN"/>
    <property type="match status" value="1"/>
</dbReference>
<feature type="domain" description="Ig-like" evidence="10">
    <location>
        <begin position="129"/>
        <end position="216"/>
    </location>
</feature>
<dbReference type="EnsemblMetazoa" id="SMAR015125-RA">
    <property type="protein sequence ID" value="SMAR015125-PA"/>
    <property type="gene ID" value="SMAR015125"/>
</dbReference>
<evidence type="ECO:0000256" key="5">
    <source>
        <dbReference type="ARBA" id="ARBA00023136"/>
    </source>
</evidence>
<dbReference type="CDD" id="cd00096">
    <property type="entry name" value="Ig"/>
    <property type="match status" value="1"/>
</dbReference>
<dbReference type="PhylomeDB" id="T1JMP5"/>
<dbReference type="InterPro" id="IPR036179">
    <property type="entry name" value="Ig-like_dom_sf"/>
</dbReference>
<evidence type="ECO:0000256" key="1">
    <source>
        <dbReference type="ARBA" id="ARBA00004236"/>
    </source>
</evidence>
<dbReference type="InterPro" id="IPR013106">
    <property type="entry name" value="Ig_V-set"/>
</dbReference>
<dbReference type="InterPro" id="IPR003599">
    <property type="entry name" value="Ig_sub"/>
</dbReference>
<reference evidence="12" key="1">
    <citation type="submission" date="2011-05" db="EMBL/GenBank/DDBJ databases">
        <authorList>
            <person name="Richards S.R."/>
            <person name="Qu J."/>
            <person name="Jiang H."/>
            <person name="Jhangiani S.N."/>
            <person name="Agravi P."/>
            <person name="Goodspeed R."/>
            <person name="Gross S."/>
            <person name="Mandapat C."/>
            <person name="Jackson L."/>
            <person name="Mathew T."/>
            <person name="Pu L."/>
            <person name="Thornton R."/>
            <person name="Saada N."/>
            <person name="Wilczek-Boney K.B."/>
            <person name="Lee S."/>
            <person name="Kovar C."/>
            <person name="Wu Y."/>
            <person name="Scherer S.E."/>
            <person name="Worley K.C."/>
            <person name="Muzny D.M."/>
            <person name="Gibbs R."/>
        </authorList>
    </citation>
    <scope>NUCLEOTIDE SEQUENCE</scope>
    <source>
        <strain evidence="12">Brora</strain>
    </source>
</reference>
<keyword evidence="5" id="KW-0472">Membrane</keyword>
<name>T1JMP5_STRMM</name>
<dbReference type="SMART" id="SM00409">
    <property type="entry name" value="IG"/>
    <property type="match status" value="3"/>
</dbReference>
<dbReference type="EMBL" id="JH432116">
    <property type="status" value="NOT_ANNOTATED_CDS"/>
    <property type="molecule type" value="Genomic_DNA"/>
</dbReference>
<dbReference type="Pfam" id="PF07686">
    <property type="entry name" value="V-set"/>
    <property type="match status" value="1"/>
</dbReference>
<evidence type="ECO:0000256" key="2">
    <source>
        <dbReference type="ARBA" id="ARBA00022475"/>
    </source>
</evidence>
<dbReference type="GO" id="GO:0005886">
    <property type="term" value="C:plasma membrane"/>
    <property type="evidence" value="ECO:0007669"/>
    <property type="project" value="UniProtKB-SubCell"/>
</dbReference>
<evidence type="ECO:0000256" key="8">
    <source>
        <dbReference type="ARBA" id="ARBA00023319"/>
    </source>
</evidence>
<evidence type="ECO:0000256" key="7">
    <source>
        <dbReference type="ARBA" id="ARBA00023180"/>
    </source>
</evidence>
<dbReference type="GO" id="GO:0043005">
    <property type="term" value="C:neuron projection"/>
    <property type="evidence" value="ECO:0007669"/>
    <property type="project" value="TreeGrafter"/>
</dbReference>
<dbReference type="InterPro" id="IPR051170">
    <property type="entry name" value="Neural/epithelial_adhesion"/>
</dbReference>
<keyword evidence="3 9" id="KW-0732">Signal</keyword>
<evidence type="ECO:0000259" key="10">
    <source>
        <dbReference type="PROSITE" id="PS50835"/>
    </source>
</evidence>
<keyword evidence="6" id="KW-1015">Disulfide bond</keyword>
<dbReference type="AlphaFoldDB" id="T1JMP5"/>
<dbReference type="Gene3D" id="2.60.40.10">
    <property type="entry name" value="Immunoglobulins"/>
    <property type="match status" value="3"/>
</dbReference>
<evidence type="ECO:0000256" key="6">
    <source>
        <dbReference type="ARBA" id="ARBA00023157"/>
    </source>
</evidence>
<evidence type="ECO:0000256" key="3">
    <source>
        <dbReference type="ARBA" id="ARBA00022729"/>
    </source>
</evidence>
<keyword evidence="2" id="KW-1003">Cell membrane</keyword>